<keyword evidence="1" id="KW-0732">Signal</keyword>
<gene>
    <name evidence="2" type="ORF">BLA24_24115</name>
</gene>
<dbReference type="Proteomes" id="UP000222531">
    <property type="component" value="Unassembled WGS sequence"/>
</dbReference>
<evidence type="ECO:0000313" key="3">
    <source>
        <dbReference type="Proteomes" id="UP000222531"/>
    </source>
</evidence>
<reference evidence="2 3" key="1">
    <citation type="journal article" date="2017" name="Biochemistry">
        <title>Identification of the Biosynthetic Pathway for the Antibiotic Bicyclomycin.</title>
        <authorList>
            <person name="Patteson J."/>
            <person name="Cai W."/>
            <person name="Johnson R.A."/>
            <person name="Santa Maria K."/>
            <person name="Li B."/>
        </authorList>
    </citation>
    <scope>NUCLEOTIDE SEQUENCE [LARGE SCALE GENOMIC DNA]</scope>
    <source>
        <strain evidence="2 3">ATCC 21532</strain>
    </source>
</reference>
<comment type="caution">
    <text evidence="2">The sequence shown here is derived from an EMBL/GenBank/DDBJ whole genome shotgun (WGS) entry which is preliminary data.</text>
</comment>
<sequence>MVFGGRGAAVALTSLALAVSTAAWTPAGHADGGRQRGLVCTGESDSVYDPPLTLSARETSVHTEARYACTVAPGRTVPATGVLDAVTADASCITLTSTHATETVRYGDGHRSVILYDQGTTTRVVGALNVILSGRVTQGRGQGLSARRSVAARPGQLPTECLSSGLRGSTGGAQLEIQP</sequence>
<organism evidence="2 3">
    <name type="scientific">Streptomyces cinnamoneus</name>
    <name type="common">Streptoverticillium cinnamoneum</name>
    <dbReference type="NCBI Taxonomy" id="53446"/>
    <lineage>
        <taxon>Bacteria</taxon>
        <taxon>Bacillati</taxon>
        <taxon>Actinomycetota</taxon>
        <taxon>Actinomycetes</taxon>
        <taxon>Kitasatosporales</taxon>
        <taxon>Streptomycetaceae</taxon>
        <taxon>Streptomyces</taxon>
        <taxon>Streptomyces cinnamoneus group</taxon>
    </lineage>
</organism>
<dbReference type="RefSeq" id="WP_099201111.1">
    <property type="nucleotide sequence ID" value="NZ_JBIRXA010000003.1"/>
</dbReference>
<keyword evidence="3" id="KW-1185">Reference proteome</keyword>
<evidence type="ECO:0000313" key="2">
    <source>
        <dbReference type="EMBL" id="PHQ49155.1"/>
    </source>
</evidence>
<feature type="chain" id="PRO_5044380861" description="DUF3060 domain-containing protein" evidence="1">
    <location>
        <begin position="23"/>
        <end position="179"/>
    </location>
</feature>
<dbReference type="EMBL" id="NHZO01000154">
    <property type="protein sequence ID" value="PHQ49155.1"/>
    <property type="molecule type" value="Genomic_DNA"/>
</dbReference>
<evidence type="ECO:0008006" key="4">
    <source>
        <dbReference type="Google" id="ProtNLM"/>
    </source>
</evidence>
<dbReference type="AlphaFoldDB" id="A0A2G1XD88"/>
<name>A0A2G1XD88_STRCJ</name>
<accession>A0A2G1XD88</accession>
<evidence type="ECO:0000256" key="1">
    <source>
        <dbReference type="SAM" id="SignalP"/>
    </source>
</evidence>
<protein>
    <recommendedName>
        <fullName evidence="4">DUF3060 domain-containing protein</fullName>
    </recommendedName>
</protein>
<proteinExistence type="predicted"/>
<feature type="signal peptide" evidence="1">
    <location>
        <begin position="1"/>
        <end position="22"/>
    </location>
</feature>
<dbReference type="OrthoDB" id="4233245at2"/>